<dbReference type="InterPro" id="IPR001155">
    <property type="entry name" value="OxRdtase_FMN_N"/>
</dbReference>
<dbReference type="AlphaFoldDB" id="A0A7Y9NSF9"/>
<comment type="caution">
    <text evidence="5">The sequence shown here is derived from an EMBL/GenBank/DDBJ whole genome shotgun (WGS) entry which is preliminary data.</text>
</comment>
<evidence type="ECO:0000313" key="5">
    <source>
        <dbReference type="EMBL" id="NYF54050.1"/>
    </source>
</evidence>
<dbReference type="Proteomes" id="UP000534186">
    <property type="component" value="Unassembled WGS sequence"/>
</dbReference>
<dbReference type="Gene3D" id="3.20.20.70">
    <property type="entry name" value="Aldolase class I"/>
    <property type="match status" value="1"/>
</dbReference>
<dbReference type="CDD" id="cd02933">
    <property type="entry name" value="OYE_like_FMN"/>
    <property type="match status" value="1"/>
</dbReference>
<comment type="similarity">
    <text evidence="2">Belongs to the NADH:flavin oxidoreductase/NADH oxidase family.</text>
</comment>
<dbReference type="GO" id="GO:0005829">
    <property type="term" value="C:cytosol"/>
    <property type="evidence" value="ECO:0007669"/>
    <property type="project" value="UniProtKB-ARBA"/>
</dbReference>
<dbReference type="InterPro" id="IPR013785">
    <property type="entry name" value="Aldolase_TIM"/>
</dbReference>
<dbReference type="PANTHER" id="PTHR22893">
    <property type="entry name" value="NADH OXIDOREDUCTASE-RELATED"/>
    <property type="match status" value="1"/>
</dbReference>
<dbReference type="GO" id="GO:0010181">
    <property type="term" value="F:FMN binding"/>
    <property type="evidence" value="ECO:0007669"/>
    <property type="project" value="InterPro"/>
</dbReference>
<dbReference type="InterPro" id="IPR045247">
    <property type="entry name" value="Oye-like"/>
</dbReference>
<dbReference type="EMBL" id="JACCCV010000002">
    <property type="protein sequence ID" value="NYF54050.1"/>
    <property type="molecule type" value="Genomic_DNA"/>
</dbReference>
<dbReference type="EC" id="1.-.-.-" evidence="5"/>
<dbReference type="FunFam" id="3.20.20.70:FF:000059">
    <property type="entry name" value="N-ethylmaleimide reductase, FMN-linked"/>
    <property type="match status" value="1"/>
</dbReference>
<evidence type="ECO:0000313" key="6">
    <source>
        <dbReference type="Proteomes" id="UP000534186"/>
    </source>
</evidence>
<feature type="domain" description="NADH:flavin oxidoreductase/NADH oxidase N-terminal" evidence="4">
    <location>
        <begin position="8"/>
        <end position="345"/>
    </location>
</feature>
<organism evidence="5 6">
    <name type="scientific">Tunturiibacter lichenicola</name>
    <dbReference type="NCBI Taxonomy" id="2051959"/>
    <lineage>
        <taxon>Bacteria</taxon>
        <taxon>Pseudomonadati</taxon>
        <taxon>Acidobacteriota</taxon>
        <taxon>Terriglobia</taxon>
        <taxon>Terriglobales</taxon>
        <taxon>Acidobacteriaceae</taxon>
        <taxon>Tunturiibacter</taxon>
    </lineage>
</organism>
<proteinExistence type="inferred from homology"/>
<name>A0A7Y9NSF9_9BACT</name>
<dbReference type="PANTHER" id="PTHR22893:SF91">
    <property type="entry name" value="NADPH DEHYDROGENASE 2-RELATED"/>
    <property type="match status" value="1"/>
</dbReference>
<gene>
    <name evidence="5" type="ORF">HDF12_004449</name>
</gene>
<keyword evidence="3 5" id="KW-0560">Oxidoreductase</keyword>
<evidence type="ECO:0000259" key="4">
    <source>
        <dbReference type="Pfam" id="PF00724"/>
    </source>
</evidence>
<evidence type="ECO:0000256" key="2">
    <source>
        <dbReference type="ARBA" id="ARBA00005979"/>
    </source>
</evidence>
<dbReference type="SUPFAM" id="SSF51395">
    <property type="entry name" value="FMN-linked oxidoreductases"/>
    <property type="match status" value="1"/>
</dbReference>
<comment type="cofactor">
    <cofactor evidence="1">
        <name>FMN</name>
        <dbReference type="ChEBI" id="CHEBI:58210"/>
    </cofactor>
</comment>
<reference evidence="5 6" key="1">
    <citation type="submission" date="2020-07" db="EMBL/GenBank/DDBJ databases">
        <title>Genomic Encyclopedia of Type Strains, Phase IV (KMG-V): Genome sequencing to study the core and pangenomes of soil and plant-associated prokaryotes.</title>
        <authorList>
            <person name="Whitman W."/>
        </authorList>
    </citation>
    <scope>NUCLEOTIDE SEQUENCE [LARGE SCALE GENOMIC DNA]</scope>
    <source>
        <strain evidence="5 6">M8UP30</strain>
    </source>
</reference>
<evidence type="ECO:0000256" key="1">
    <source>
        <dbReference type="ARBA" id="ARBA00001917"/>
    </source>
</evidence>
<protein>
    <submittedName>
        <fullName evidence="5">N-ethylmaleimide reductase</fullName>
        <ecNumber evidence="5">1.-.-.-</ecNumber>
    </submittedName>
</protein>
<evidence type="ECO:0000256" key="3">
    <source>
        <dbReference type="ARBA" id="ARBA00023002"/>
    </source>
</evidence>
<dbReference type="GO" id="GO:0016628">
    <property type="term" value="F:oxidoreductase activity, acting on the CH-CH group of donors, NAD or NADP as acceptor"/>
    <property type="evidence" value="ECO:0007669"/>
    <property type="project" value="UniProtKB-ARBA"/>
</dbReference>
<accession>A0A7Y9NSF9</accession>
<sequence length="372" mass="40228">MATQTYSKLFEPVKLGAIELGHRVVMAPLTRLRSETPGDIPGDLMLEYYTQRASNGGLIISEATTVSVTARGYLGAPGIYSEAQVAGWRRITDAVHAKGGKIVVQLWHVGRTSHVDLTGGAIPVGPSEGVPYEGVSFTKNGWVPVTPNRALKVEEIPALLEDYRKAALNAKAAGFDGVELHGGNGYLLDQFLQNGSNRRTDEYGGSAENRARLLFQVLETVLAVWDKSQVGIRLSPSTQFNGMSDSNPALIFDYVAEQANKYSIAYLHVIEPRINGSAEIGEGLPPVAAGQFRKHFKGQILAAGGFDGDSAEAILEEGDADLVVFGRFFIANPDLPERLKQGASLNPYDRDTFYGGDARGYIDYPFYETAVA</sequence>
<dbReference type="Pfam" id="PF00724">
    <property type="entry name" value="Oxidored_FMN"/>
    <property type="match status" value="1"/>
</dbReference>